<dbReference type="PANTHER" id="PTHR31375">
    <property type="match status" value="1"/>
</dbReference>
<keyword evidence="11" id="KW-1185">Reference proteome</keyword>
<dbReference type="KEGG" id="mcha:111025691"/>
<evidence type="ECO:0000256" key="9">
    <source>
        <dbReference type="RuleBase" id="RU361169"/>
    </source>
</evidence>
<dbReference type="InterPro" id="IPR011050">
    <property type="entry name" value="Pectin_lyase_fold/virulence"/>
</dbReference>
<dbReference type="OrthoDB" id="187139at2759"/>
<evidence type="ECO:0000256" key="4">
    <source>
        <dbReference type="ARBA" id="ARBA00022525"/>
    </source>
</evidence>
<comment type="similarity">
    <text evidence="2 9">Belongs to the glycosyl hydrolase 28 family.</text>
</comment>
<keyword evidence="4" id="KW-0964">Secreted</keyword>
<feature type="chain" id="PRO_5044638439" evidence="10">
    <location>
        <begin position="23"/>
        <end position="398"/>
    </location>
</feature>
<dbReference type="Gene3D" id="2.160.20.10">
    <property type="entry name" value="Single-stranded right-handed beta-helix, Pectin lyase-like"/>
    <property type="match status" value="1"/>
</dbReference>
<evidence type="ECO:0000256" key="2">
    <source>
        <dbReference type="ARBA" id="ARBA00008834"/>
    </source>
</evidence>
<accession>A0A6J1DUC6</accession>
<dbReference type="SMART" id="SM00710">
    <property type="entry name" value="PbH1"/>
    <property type="match status" value="3"/>
</dbReference>
<dbReference type="FunFam" id="2.160.20.10:FF:000004">
    <property type="entry name" value="Pectin lyase-like superfamily protein"/>
    <property type="match status" value="1"/>
</dbReference>
<comment type="subcellular location">
    <subcellularLocation>
        <location evidence="1">Secreted</location>
        <location evidence="1">Cell wall</location>
    </subcellularLocation>
</comment>
<evidence type="ECO:0000256" key="7">
    <source>
        <dbReference type="ARBA" id="ARBA00023316"/>
    </source>
</evidence>
<evidence type="ECO:0000256" key="8">
    <source>
        <dbReference type="PROSITE-ProRule" id="PRU10052"/>
    </source>
</evidence>
<keyword evidence="7" id="KW-0961">Cell wall biogenesis/degradation</keyword>
<gene>
    <name evidence="12" type="primary">LOC111024096</name>
    <name evidence="13" type="synonym">LOC111025691</name>
</gene>
<dbReference type="RefSeq" id="XP_022159278.1">
    <property type="nucleotide sequence ID" value="XM_022303586.1"/>
</dbReference>
<evidence type="ECO:0000256" key="3">
    <source>
        <dbReference type="ARBA" id="ARBA00022512"/>
    </source>
</evidence>
<dbReference type="GO" id="GO:0005975">
    <property type="term" value="P:carbohydrate metabolic process"/>
    <property type="evidence" value="ECO:0007669"/>
    <property type="project" value="InterPro"/>
</dbReference>
<dbReference type="PROSITE" id="PS00502">
    <property type="entry name" value="POLYGALACTURONASE"/>
    <property type="match status" value="1"/>
</dbReference>
<reference evidence="12 13" key="1">
    <citation type="submission" date="2025-04" db="UniProtKB">
        <authorList>
            <consortium name="RefSeq"/>
        </authorList>
    </citation>
    <scope>IDENTIFICATION</scope>
    <source>
        <strain evidence="12 13">OHB3-1</strain>
    </source>
</reference>
<keyword evidence="5 9" id="KW-0378">Hydrolase</keyword>
<evidence type="ECO:0000256" key="1">
    <source>
        <dbReference type="ARBA" id="ARBA00004191"/>
    </source>
</evidence>
<keyword evidence="6 9" id="KW-0326">Glycosidase</keyword>
<dbReference type="GO" id="GO:0004650">
    <property type="term" value="F:polygalacturonase activity"/>
    <property type="evidence" value="ECO:0007669"/>
    <property type="project" value="InterPro"/>
</dbReference>
<evidence type="ECO:0000313" key="13">
    <source>
        <dbReference type="RefSeq" id="XP_022159278.1"/>
    </source>
</evidence>
<dbReference type="AlphaFoldDB" id="A0A6J1DUC6"/>
<dbReference type="GeneID" id="111024096"/>
<dbReference type="InterPro" id="IPR000743">
    <property type="entry name" value="Glyco_hydro_28"/>
</dbReference>
<evidence type="ECO:0000256" key="5">
    <source>
        <dbReference type="ARBA" id="ARBA00022801"/>
    </source>
</evidence>
<evidence type="ECO:0000256" key="10">
    <source>
        <dbReference type="SAM" id="SignalP"/>
    </source>
</evidence>
<dbReference type="GO" id="GO:0071555">
    <property type="term" value="P:cell wall organization"/>
    <property type="evidence" value="ECO:0007669"/>
    <property type="project" value="UniProtKB-KW"/>
</dbReference>
<evidence type="ECO:0000256" key="6">
    <source>
        <dbReference type="ARBA" id="ARBA00023295"/>
    </source>
</evidence>
<keyword evidence="3" id="KW-0134">Cell wall</keyword>
<dbReference type="RefSeq" id="XP_022157387.1">
    <property type="nucleotide sequence ID" value="XM_022301695.1"/>
</dbReference>
<proteinExistence type="inferred from homology"/>
<organism evidence="11 12">
    <name type="scientific">Momordica charantia</name>
    <name type="common">Bitter gourd</name>
    <name type="synonym">Balsam pear</name>
    <dbReference type="NCBI Taxonomy" id="3673"/>
    <lineage>
        <taxon>Eukaryota</taxon>
        <taxon>Viridiplantae</taxon>
        <taxon>Streptophyta</taxon>
        <taxon>Embryophyta</taxon>
        <taxon>Tracheophyta</taxon>
        <taxon>Spermatophyta</taxon>
        <taxon>Magnoliopsida</taxon>
        <taxon>eudicotyledons</taxon>
        <taxon>Gunneridae</taxon>
        <taxon>Pentapetalae</taxon>
        <taxon>rosids</taxon>
        <taxon>fabids</taxon>
        <taxon>Cucurbitales</taxon>
        <taxon>Cucurbitaceae</taxon>
        <taxon>Momordiceae</taxon>
        <taxon>Momordica</taxon>
    </lineage>
</organism>
<dbReference type="InterPro" id="IPR006626">
    <property type="entry name" value="PbH1"/>
</dbReference>
<protein>
    <submittedName>
        <fullName evidence="12 13">Exopolygalacturonase-like</fullName>
    </submittedName>
</protein>
<evidence type="ECO:0000313" key="12">
    <source>
        <dbReference type="RefSeq" id="XP_022157387.1"/>
    </source>
</evidence>
<feature type="signal peptide" evidence="10">
    <location>
        <begin position="1"/>
        <end position="22"/>
    </location>
</feature>
<dbReference type="KEGG" id="mcha:111024096"/>
<dbReference type="Proteomes" id="UP000504603">
    <property type="component" value="Unplaced"/>
</dbReference>
<dbReference type="InterPro" id="IPR012334">
    <property type="entry name" value="Pectin_lyas_fold"/>
</dbReference>
<evidence type="ECO:0000313" key="11">
    <source>
        <dbReference type="Proteomes" id="UP000504603"/>
    </source>
</evidence>
<name>A0A6J1DUC6_MOMCH</name>
<keyword evidence="10" id="KW-0732">Signal</keyword>
<dbReference type="Pfam" id="PF00295">
    <property type="entry name" value="Glyco_hydro_28"/>
    <property type="match status" value="1"/>
</dbReference>
<sequence length="398" mass="42410">MGMELNLLILSVVLLFVSTTKAQSSDGIFDVTKFGAMPNADISKALMSAWKEACASPIQSKVIIPKVAYKLGTIDLTGPCKSPIEVQLQGTIQAPIDLTGEGWVQFKYIDHFTLSGGGTFDGQGKAAWEKNDCDKNPKCDRLPMSLRFSFITNSIVSDITSKDSKNFHVQILGCNNLTFQHVNVNAPGDSINTDGIHIGRSTGINILSTNIGTGDDCISLGDGSKQVTITNVTCGPGHGISVGSLGRYTAEEPVEGIRATNCTIMNTSNGVRIKTWPASPTAGTASDMHFEDMIMVNVSNPILIDQEYCPYNQCNKKSPSKVKISKVSFKNVRGSSANALAVKLVCSAEVPCEDVEVADIDLTYNGNEGPISSQCKNVKPIISGKQNPRACSSPAPPA</sequence>
<dbReference type="SUPFAM" id="SSF51126">
    <property type="entry name" value="Pectin lyase-like"/>
    <property type="match status" value="1"/>
</dbReference>
<feature type="active site" evidence="8">
    <location>
        <position position="238"/>
    </location>
</feature>